<reference evidence="1" key="1">
    <citation type="submission" date="2019-11" db="EMBL/GenBank/DDBJ databases">
        <authorList>
            <person name="Feng L."/>
        </authorList>
    </citation>
    <scope>NUCLEOTIDE SEQUENCE</scope>
    <source>
        <strain evidence="1">PdistasonisLFYP31</strain>
    </source>
</reference>
<accession>A0A6N3HHI4</accession>
<evidence type="ECO:0000313" key="1">
    <source>
        <dbReference type="EMBL" id="VYU75580.1"/>
    </source>
</evidence>
<sequence>MTIPYNCFYKFFYFINLFTDSNNRRKLVFRLFNFIQLV</sequence>
<name>A0A6N3HHI4_PARDI</name>
<dbReference type="AlphaFoldDB" id="A0A6N3HHI4"/>
<protein>
    <submittedName>
        <fullName evidence="1">Uncharacterized protein</fullName>
    </submittedName>
</protein>
<organism evidence="1">
    <name type="scientific">Parabacteroides distasonis</name>
    <dbReference type="NCBI Taxonomy" id="823"/>
    <lineage>
        <taxon>Bacteria</taxon>
        <taxon>Pseudomonadati</taxon>
        <taxon>Bacteroidota</taxon>
        <taxon>Bacteroidia</taxon>
        <taxon>Bacteroidales</taxon>
        <taxon>Tannerellaceae</taxon>
        <taxon>Parabacteroides</taxon>
    </lineage>
</organism>
<proteinExistence type="predicted"/>
<dbReference type="EMBL" id="CACRUW010000033">
    <property type="protein sequence ID" value="VYU75580.1"/>
    <property type="molecule type" value="Genomic_DNA"/>
</dbReference>
<gene>
    <name evidence="1" type="ORF">PDLFYP31_03932</name>
</gene>